<evidence type="ECO:0000313" key="5">
    <source>
        <dbReference type="Proteomes" id="UP000007494"/>
    </source>
</evidence>
<sequence>MFCSPPAGCFEGRVNSFFWSESFSPARPRVNSFVSKLVLLIAAFLWASDAVRAIPVSRLALFSQPLLPPSPQSSLPAKKSIPFPPPSALWPLYADRRFPTCLQVHASVDSKPDRPPSFQLSSPPPRGRVSEFDNLRENDRGASPGLSRAIPQVRNLERHVPARCLVVAPREKRAFSCPFPFGDNWGPAGDRHTVAAFLTPCGSSLNEQNGLFSSLVQCSLRRESSRSRIRLACRARDSRSGCHAHAPPTSSRWLKPNSGEHARGGIFNLRGEETGLSPSQAGAVASAVGDKRSRGTRRADRKVYSRSSLASWLGGESAPEAGPEAICGVPTAASHVALLPGRRLCLCRLCSSHGETKAGRDGEGRSGSLAASRRGAEADCGAELASRERGERQGECLESLNAQQVERESGDGGVSVGPRPASSVAKKSREEALEELEKYERIRDSRLLMSWDAWARGIGKSPEYLKNLVTLAYASPTSSLQEAKSSGGSGEKADSRPGDSSSPAGKTRGDRSSCAHESDEDRLRKHRENRGRVLGQRGECDGRAADEGRGTDEARRSPGKRRRTDAGVSASAPGDAFSAGEEKGTGQGPVETGDASSSRQRKVAGSARLHLQIEERNGAARNEPGRSCGGGDQEGAVEVGPSDAVRASEQEGEASDRFLAPAPFERASGYGDGATGTQGETIPAQVARATGRRASGDPARPPPTDGDEALDDSPETRWAVGKLVSKREYARLLSLLRVEAIHATLEGSENEEEAPVETLRARRPPTLEEWAGAATGGDVKLLGEKLRESRALLDVCLRRLHPLATVAVRRFRSANIFAAQQRKLYQDQGDYDAIRALLEKRNEEEMELLLVALQGIRQGLRRHARTAMRRRVRLLKAASAANTQDEEEGGEGGGDEEAREGGDEDGEEGWTLVKETKRGRKGRKKIEDPHETGSAEDDVSPRLENKREIGQSAAPLPELPPPPSVAYWLWMRTAMVDWEQQKRQVTQFPWRWWREAARGRKASHGLYAELGREPTEAEVADRLGISLDKWQDISVATKAATALEAELGGPHGSQDPNDRQDTVGDLLASEDSAESDNQMFETELETQVLDLAAESLQPDEYRMVQALISEPHAFPGRSAASAGWGEEKEAVQAQTLQFMVGDCVDEKLKKAIQKMKEAEVKRILESLSPEERREGLASPDALEKVVQRKSAVLQLCLAASTKQGFE</sequence>
<evidence type="ECO:0000256" key="1">
    <source>
        <dbReference type="SAM" id="MobiDB-lite"/>
    </source>
</evidence>
<protein>
    <submittedName>
        <fullName evidence="3">Putative sigma-70, region 3 domain containing protein</fullName>
    </submittedName>
    <submittedName>
        <fullName evidence="4">Sigma-70, region 3 domain containing protein,putative</fullName>
    </submittedName>
</protein>
<dbReference type="SUPFAM" id="SSF88659">
    <property type="entry name" value="Sigma3 and sigma4 domains of RNA polymerase sigma factors"/>
    <property type="match status" value="1"/>
</dbReference>
<dbReference type="EMBL" id="FR823385">
    <property type="protein sequence ID" value="CBZ51366.1"/>
    <property type="molecule type" value="Genomic_DNA"/>
</dbReference>
<dbReference type="EMBL" id="LN714484">
    <property type="protein sequence ID" value="CEL68685.1"/>
    <property type="molecule type" value="Genomic_DNA"/>
</dbReference>
<feature type="domain" description="RNA polymerase sigma-70 region 3" evidence="2">
    <location>
        <begin position="1000"/>
        <end position="1049"/>
    </location>
</feature>
<dbReference type="GeneID" id="13440351"/>
<proteinExistence type="predicted"/>
<evidence type="ECO:0000313" key="3">
    <source>
        <dbReference type="EMBL" id="CBZ51366.1"/>
    </source>
</evidence>
<dbReference type="GO" id="GO:0006352">
    <property type="term" value="P:DNA-templated transcription initiation"/>
    <property type="evidence" value="ECO:0007669"/>
    <property type="project" value="InterPro"/>
</dbReference>
<reference evidence="5" key="3">
    <citation type="journal article" date="2012" name="PLoS Pathog.">
        <title>Comparative genomics of the apicomplexan parasites Toxoplasma gondii and Neospora caninum: Coccidia differing in host range and transmission strategy.</title>
        <authorList>
            <person name="Reid A.J."/>
            <person name="Vermont S.J."/>
            <person name="Cotton J.A."/>
            <person name="Harris D."/>
            <person name="Hill-Cawthorne G.A."/>
            <person name="Konen-Waisman S."/>
            <person name="Latham S.M."/>
            <person name="Mourier T."/>
            <person name="Norton R."/>
            <person name="Quail M.A."/>
            <person name="Sanders M."/>
            <person name="Shanmugam D."/>
            <person name="Sohal A."/>
            <person name="Wasmuth J.D."/>
            <person name="Brunk B."/>
            <person name="Grigg M.E."/>
            <person name="Howard J.C."/>
            <person name="Parkinson J."/>
            <person name="Roos D.S."/>
            <person name="Trees A.J."/>
            <person name="Berriman M."/>
            <person name="Pain A."/>
            <person name="Wastling J.M."/>
        </authorList>
    </citation>
    <scope>NUCLEOTIDE SEQUENCE [LARGE SCALE GENOMIC DNA]</scope>
    <source>
        <strain evidence="5">Liverpool</strain>
    </source>
</reference>
<evidence type="ECO:0000259" key="2">
    <source>
        <dbReference type="Pfam" id="PF04539"/>
    </source>
</evidence>
<dbReference type="InterPro" id="IPR007624">
    <property type="entry name" value="RNA_pol_sigma70_r3"/>
</dbReference>
<feature type="compositionally biased region" description="Basic and acidic residues" evidence="1">
    <location>
        <begin position="128"/>
        <end position="140"/>
    </location>
</feature>
<dbReference type="OrthoDB" id="206108at2759"/>
<feature type="compositionally biased region" description="Basic and acidic residues" evidence="1">
    <location>
        <begin position="507"/>
        <end position="523"/>
    </location>
</feature>
<reference evidence="3" key="1">
    <citation type="submission" date="2011-02" db="EMBL/GenBank/DDBJ databases">
        <authorList>
            <person name="Aslett M."/>
        </authorList>
    </citation>
    <scope>NUCLEOTIDE SEQUENCE</scope>
    <source>
        <strain evidence="3">Liverpool</strain>
    </source>
</reference>
<feature type="region of interest" description="Disordered" evidence="1">
    <location>
        <begin position="107"/>
        <end position="147"/>
    </location>
</feature>
<organism evidence="3 5">
    <name type="scientific">Neospora caninum (strain Liverpool)</name>
    <dbReference type="NCBI Taxonomy" id="572307"/>
    <lineage>
        <taxon>Eukaryota</taxon>
        <taxon>Sar</taxon>
        <taxon>Alveolata</taxon>
        <taxon>Apicomplexa</taxon>
        <taxon>Conoidasida</taxon>
        <taxon>Coccidia</taxon>
        <taxon>Eucoccidiorida</taxon>
        <taxon>Eimeriorina</taxon>
        <taxon>Sarcocystidae</taxon>
        <taxon>Neospora</taxon>
    </lineage>
</organism>
<feature type="compositionally biased region" description="Basic and acidic residues" evidence="1">
    <location>
        <begin position="538"/>
        <end position="556"/>
    </location>
</feature>
<accession>F0VAZ0</accession>
<dbReference type="GO" id="GO:0003700">
    <property type="term" value="F:DNA-binding transcription factor activity"/>
    <property type="evidence" value="ECO:0007669"/>
    <property type="project" value="InterPro"/>
</dbReference>
<evidence type="ECO:0000313" key="4">
    <source>
        <dbReference type="EMBL" id="CEL68685.1"/>
    </source>
</evidence>
<reference evidence="3" key="2">
    <citation type="submission" date="2011-03" db="EMBL/GenBank/DDBJ databases">
        <title>Comparative genomics and transcriptomics of Neospora caninum and Toxoplasma gondii.</title>
        <authorList>
            <person name="Reid A.J."/>
            <person name="Sohal A."/>
            <person name="Harris D."/>
            <person name="Quail M."/>
            <person name="Sanders M."/>
            <person name="Berriman M."/>
            <person name="Wastling J.M."/>
            <person name="Pain A."/>
        </authorList>
    </citation>
    <scope>NUCLEOTIDE SEQUENCE</scope>
    <source>
        <strain evidence="3">Liverpool</strain>
    </source>
</reference>
<reference evidence="4" key="4">
    <citation type="journal article" date="2015" name="PLoS ONE">
        <title>Comprehensive Evaluation of Toxoplasma gondii VEG and Neospora caninum LIV Genomes with Tachyzoite Stage Transcriptome and Proteome Defines Novel Transcript Features.</title>
        <authorList>
            <person name="Ramaprasad A."/>
            <person name="Mourier T."/>
            <person name="Naeem R."/>
            <person name="Malas T.B."/>
            <person name="Moussa E."/>
            <person name="Panigrahi A."/>
            <person name="Vermont S.J."/>
            <person name="Otto T.D."/>
            <person name="Wastling J."/>
            <person name="Pain A."/>
        </authorList>
    </citation>
    <scope>NUCLEOTIDE SEQUENCE</scope>
    <source>
        <strain evidence="4">Liverpool</strain>
    </source>
</reference>
<feature type="region of interest" description="Disordered" evidence="1">
    <location>
        <begin position="480"/>
        <end position="713"/>
    </location>
</feature>
<feature type="compositionally biased region" description="Acidic residues" evidence="1">
    <location>
        <begin position="884"/>
        <end position="908"/>
    </location>
</feature>
<dbReference type="Proteomes" id="UP000007494">
    <property type="component" value="Chromosome IX"/>
</dbReference>
<feature type="compositionally biased region" description="Basic and acidic residues" evidence="1">
    <location>
        <begin position="289"/>
        <end position="301"/>
    </location>
</feature>
<dbReference type="Pfam" id="PF04539">
    <property type="entry name" value="Sigma70_r3"/>
    <property type="match status" value="1"/>
</dbReference>
<dbReference type="VEuPathDB" id="ToxoDB:NCLIV_044280"/>
<dbReference type="eggNOG" id="ENOG502QZQD">
    <property type="taxonomic scope" value="Eukaryota"/>
</dbReference>
<feature type="region of interest" description="Disordered" evidence="1">
    <location>
        <begin position="403"/>
        <end position="429"/>
    </location>
</feature>
<dbReference type="InParanoid" id="F0VAZ0"/>
<feature type="region of interest" description="Disordered" evidence="1">
    <location>
        <begin position="277"/>
        <end position="301"/>
    </location>
</feature>
<dbReference type="RefSeq" id="XP_003881399.1">
    <property type="nucleotide sequence ID" value="XM_003881350.1"/>
</dbReference>
<name>F0VAZ0_NEOCL</name>
<dbReference type="InterPro" id="IPR013324">
    <property type="entry name" value="RNA_pol_sigma_r3/r4-like"/>
</dbReference>
<feature type="compositionally biased region" description="Basic and acidic residues" evidence="1">
    <location>
        <begin position="925"/>
        <end position="942"/>
    </location>
</feature>
<dbReference type="OMA" id="SWDAWAR"/>
<gene>
    <name evidence="4" type="ORF">BN1204_044280</name>
    <name evidence="3" type="ORF">NCLIV_044280</name>
</gene>
<keyword evidence="5" id="KW-1185">Reference proteome</keyword>
<feature type="region of interest" description="Disordered" evidence="1">
    <location>
        <begin position="876"/>
        <end position="942"/>
    </location>
</feature>
<dbReference type="Gene3D" id="1.20.140.160">
    <property type="match status" value="1"/>
</dbReference>
<dbReference type="AlphaFoldDB" id="F0VAZ0"/>